<accession>A0ACD5C518</accession>
<gene>
    <name evidence="1" type="ORF">AACH28_04725</name>
</gene>
<sequence length="115" mass="13528">MAKRTYEFDYQCGDASCIIEVDTKIFNEDIAMQALTFFDWDWDKEADIISEIIKKYALRIFQISASANYSLKGIIRSFNDHEGFVPLGKTYGIQLKEFERYEFAEYCLDVQMTEE</sequence>
<dbReference type="EMBL" id="CP151087">
    <property type="protein sequence ID" value="WZN56838.1"/>
    <property type="molecule type" value="Genomic_DNA"/>
</dbReference>
<name>A0ACD5C518_9SPHI</name>
<keyword evidence="2" id="KW-1185">Reference proteome</keyword>
<proteinExistence type="predicted"/>
<protein>
    <submittedName>
        <fullName evidence="1">Uncharacterized protein</fullName>
    </submittedName>
</protein>
<dbReference type="Proteomes" id="UP001485301">
    <property type="component" value="Chromosome"/>
</dbReference>
<evidence type="ECO:0000313" key="1">
    <source>
        <dbReference type="EMBL" id="WZN56838.1"/>
    </source>
</evidence>
<organism evidence="1 2">
    <name type="scientific">Sphingobacterium thalpophilum</name>
    <dbReference type="NCBI Taxonomy" id="259"/>
    <lineage>
        <taxon>Bacteria</taxon>
        <taxon>Pseudomonadati</taxon>
        <taxon>Bacteroidota</taxon>
        <taxon>Sphingobacteriia</taxon>
        <taxon>Sphingobacteriales</taxon>
        <taxon>Sphingobacteriaceae</taxon>
        <taxon>Sphingobacterium</taxon>
    </lineage>
</organism>
<evidence type="ECO:0000313" key="2">
    <source>
        <dbReference type="Proteomes" id="UP001485301"/>
    </source>
</evidence>
<reference evidence="1" key="1">
    <citation type="submission" date="2024-04" db="EMBL/GenBank/DDBJ databases">
        <title>Complete genome sequence of Sphingobacterium thalpophiium BAA-1094.</title>
        <authorList>
            <person name="Adaikpoh B.I."/>
        </authorList>
    </citation>
    <scope>NUCLEOTIDE SEQUENCE</scope>
    <source>
        <strain evidence="1">BAA-1094</strain>
    </source>
</reference>